<name>A0A418WUG1_9PROT</name>
<dbReference type="Gene3D" id="1.10.10.10">
    <property type="entry name" value="Winged helix-like DNA-binding domain superfamily/Winged helix DNA-binding domain"/>
    <property type="match status" value="1"/>
</dbReference>
<dbReference type="OrthoDB" id="8451133at2"/>
<sequence length="103" mass="11240">MTDYADANARSRRLALLRVLAENEGSANESVIKVALAALGFRGRLATDDAVRSDLDMLKEAGLIVDEWYQGRVRIATLTKRGVSFLARQVDPVSGIEYPSMGV</sequence>
<keyword evidence="2" id="KW-1185">Reference proteome</keyword>
<organism evidence="1 2">
    <name type="scientific">Oleomonas cavernae</name>
    <dbReference type="NCBI Taxonomy" id="2320859"/>
    <lineage>
        <taxon>Bacteria</taxon>
        <taxon>Pseudomonadati</taxon>
        <taxon>Pseudomonadota</taxon>
        <taxon>Alphaproteobacteria</taxon>
        <taxon>Acetobacterales</taxon>
        <taxon>Acetobacteraceae</taxon>
        <taxon>Oleomonas</taxon>
    </lineage>
</organism>
<dbReference type="EMBL" id="QYUK01000008">
    <property type="protein sequence ID" value="RJF94816.1"/>
    <property type="molecule type" value="Genomic_DNA"/>
</dbReference>
<evidence type="ECO:0000313" key="2">
    <source>
        <dbReference type="Proteomes" id="UP000284605"/>
    </source>
</evidence>
<dbReference type="InterPro" id="IPR036388">
    <property type="entry name" value="WH-like_DNA-bd_sf"/>
</dbReference>
<dbReference type="AlphaFoldDB" id="A0A418WUG1"/>
<evidence type="ECO:0000313" key="1">
    <source>
        <dbReference type="EMBL" id="RJF94816.1"/>
    </source>
</evidence>
<protein>
    <submittedName>
        <fullName evidence="1">ArsR family transcriptional regulator</fullName>
    </submittedName>
</protein>
<reference evidence="1 2" key="1">
    <citation type="submission" date="2018-09" db="EMBL/GenBank/DDBJ databases">
        <authorList>
            <person name="Zhu H."/>
        </authorList>
    </citation>
    <scope>NUCLEOTIDE SEQUENCE [LARGE SCALE GENOMIC DNA]</scope>
    <source>
        <strain evidence="1 2">K1W22B-8</strain>
    </source>
</reference>
<dbReference type="RefSeq" id="WP_119776361.1">
    <property type="nucleotide sequence ID" value="NZ_QYUK01000008.1"/>
</dbReference>
<comment type="caution">
    <text evidence="1">The sequence shown here is derived from an EMBL/GenBank/DDBJ whole genome shotgun (WGS) entry which is preliminary data.</text>
</comment>
<gene>
    <name evidence="1" type="ORF">D3874_03095</name>
</gene>
<proteinExistence type="predicted"/>
<dbReference type="SUPFAM" id="SSF46785">
    <property type="entry name" value="Winged helix' DNA-binding domain"/>
    <property type="match status" value="1"/>
</dbReference>
<dbReference type="InterPro" id="IPR036390">
    <property type="entry name" value="WH_DNA-bd_sf"/>
</dbReference>
<dbReference type="Proteomes" id="UP000284605">
    <property type="component" value="Unassembled WGS sequence"/>
</dbReference>
<accession>A0A418WUG1</accession>